<dbReference type="AlphaFoldDB" id="A0A511ZKQ1"/>
<organism evidence="1 2">
    <name type="scientific">Oceanobacillus sojae</name>
    <dbReference type="NCBI Taxonomy" id="582851"/>
    <lineage>
        <taxon>Bacteria</taxon>
        <taxon>Bacillati</taxon>
        <taxon>Bacillota</taxon>
        <taxon>Bacilli</taxon>
        <taxon>Bacillales</taxon>
        <taxon>Bacillaceae</taxon>
        <taxon>Oceanobacillus</taxon>
    </lineage>
</organism>
<proteinExistence type="predicted"/>
<comment type="caution">
    <text evidence="1">The sequence shown here is derived from an EMBL/GenBank/DDBJ whole genome shotgun (WGS) entry which is preliminary data.</text>
</comment>
<dbReference type="Proteomes" id="UP000321558">
    <property type="component" value="Unassembled WGS sequence"/>
</dbReference>
<dbReference type="OrthoDB" id="2971044at2"/>
<keyword evidence="2" id="KW-1185">Reference proteome</keyword>
<dbReference type="STRING" id="582851.GCA_900162665_00130"/>
<dbReference type="RefSeq" id="WP_147210971.1">
    <property type="nucleotide sequence ID" value="NZ_BJYM01000011.1"/>
</dbReference>
<accession>A0A511ZKQ1</accession>
<evidence type="ECO:0000313" key="1">
    <source>
        <dbReference type="EMBL" id="GEN88027.1"/>
    </source>
</evidence>
<evidence type="ECO:0008006" key="3">
    <source>
        <dbReference type="Google" id="ProtNLM"/>
    </source>
</evidence>
<dbReference type="EMBL" id="BJYM01000011">
    <property type="protein sequence ID" value="GEN88027.1"/>
    <property type="molecule type" value="Genomic_DNA"/>
</dbReference>
<evidence type="ECO:0000313" key="2">
    <source>
        <dbReference type="Proteomes" id="UP000321558"/>
    </source>
</evidence>
<name>A0A511ZKQ1_9BACI</name>
<protein>
    <recommendedName>
        <fullName evidence="3">NAD(P)-binding domain-containing protein</fullName>
    </recommendedName>
</protein>
<reference evidence="1 2" key="1">
    <citation type="submission" date="2019-07" db="EMBL/GenBank/DDBJ databases">
        <title>Whole genome shotgun sequence of Oceanobacillus sojae NBRC 105379.</title>
        <authorList>
            <person name="Hosoyama A."/>
            <person name="Uohara A."/>
            <person name="Ohji S."/>
            <person name="Ichikawa N."/>
        </authorList>
    </citation>
    <scope>NUCLEOTIDE SEQUENCE [LARGE SCALE GENOMIC DNA]</scope>
    <source>
        <strain evidence="1 2">NBRC 105379</strain>
    </source>
</reference>
<sequence length="200" mass="22971">MRILVIPHNHWVGYHVVTRLLDEGCQVDGIRDTRIDTGLEDFFGRNSHFKEIDQIANHYDLVIIIDGSEIKNIKQSAEKILYIQTDSSLKIVSDNADSSVISAPYLIGEGMEIDEAGLVMDGTHIPYADKGWEDKAIYIKDFLNVFMQWIQMTHLPKLIEVTSVNNNLTNTKVEKKQVLLENRNIKEAIKTIKKFNKRFL</sequence>
<gene>
    <name evidence="1" type="ORF">OSO01_27660</name>
</gene>